<dbReference type="InterPro" id="IPR011009">
    <property type="entry name" value="Kinase-like_dom_sf"/>
</dbReference>
<feature type="domain" description="Protein kinase" evidence="2">
    <location>
        <begin position="1"/>
        <end position="194"/>
    </location>
</feature>
<sequence length="246" mass="28196">MVLMHTLLILMMESSKYMGYPKIQIQMTILLSYRWNEKLDVLSQIVKGLKNIHENKLAHRDFHTGNILVSIGYNSYYGYSGNSSHDIYISDMGLCGEVIMPFVAPEVLRGKPYNQAADVYSFGMIMYYIATGRQPFANRAHDSGLALNICNGIRPEINEQEAPKFYIELMKNCWDPDPDKRPSAIEIEKLIPKLSCEDKEINKQIEKAEEYRKTNILSTGNSQSIHPQACYTSRLLNQFTKELPKT</sequence>
<dbReference type="EMBL" id="AUPC02000003">
    <property type="protein sequence ID" value="POG82838.1"/>
    <property type="molecule type" value="Genomic_DNA"/>
</dbReference>
<dbReference type="GO" id="GO:0004672">
    <property type="term" value="F:protein kinase activity"/>
    <property type="evidence" value="ECO:0007669"/>
    <property type="project" value="InterPro"/>
</dbReference>
<keyword evidence="4" id="KW-1185">Reference proteome</keyword>
<dbReference type="AlphaFoldDB" id="A0A2P4QZ53"/>
<dbReference type="VEuPathDB" id="FungiDB:RhiirFUN_000066"/>
<comment type="caution">
    <text evidence="3">The sequence shown here is derived from an EMBL/GenBank/DDBJ whole genome shotgun (WGS) entry which is preliminary data.</text>
</comment>
<evidence type="ECO:0000256" key="1">
    <source>
        <dbReference type="SAM" id="SignalP"/>
    </source>
</evidence>
<feature type="chain" id="PRO_5015142973" evidence="1">
    <location>
        <begin position="20"/>
        <end position="246"/>
    </location>
</feature>
<evidence type="ECO:0000313" key="4">
    <source>
        <dbReference type="Proteomes" id="UP000018888"/>
    </source>
</evidence>
<name>A0A2P4QZ53_RHIID</name>
<proteinExistence type="predicted"/>
<dbReference type="Proteomes" id="UP000018888">
    <property type="component" value="Unassembled WGS sequence"/>
</dbReference>
<dbReference type="GO" id="GO:0005524">
    <property type="term" value="F:ATP binding"/>
    <property type="evidence" value="ECO:0007669"/>
    <property type="project" value="InterPro"/>
</dbReference>
<feature type="signal peptide" evidence="1">
    <location>
        <begin position="1"/>
        <end position="19"/>
    </location>
</feature>
<dbReference type="Gene3D" id="1.10.510.10">
    <property type="entry name" value="Transferase(Phosphotransferase) domain 1"/>
    <property type="match status" value="1"/>
</dbReference>
<gene>
    <name evidence="3" type="ORF">GLOIN_2v1494146</name>
</gene>
<evidence type="ECO:0000313" key="3">
    <source>
        <dbReference type="EMBL" id="POG82838.1"/>
    </source>
</evidence>
<reference evidence="3 4" key="2">
    <citation type="journal article" date="2018" name="New Phytol.">
        <title>High intraspecific genome diversity in the model arbuscular mycorrhizal symbiont Rhizophagus irregularis.</title>
        <authorList>
            <person name="Chen E.C.H."/>
            <person name="Morin E."/>
            <person name="Beaudet D."/>
            <person name="Noel J."/>
            <person name="Yildirir G."/>
            <person name="Ndikumana S."/>
            <person name="Charron P."/>
            <person name="St-Onge C."/>
            <person name="Giorgi J."/>
            <person name="Kruger M."/>
            <person name="Marton T."/>
            <person name="Ropars J."/>
            <person name="Grigoriev I.V."/>
            <person name="Hainaut M."/>
            <person name="Henrissat B."/>
            <person name="Roux C."/>
            <person name="Martin F."/>
            <person name="Corradi N."/>
        </authorList>
    </citation>
    <scope>NUCLEOTIDE SEQUENCE [LARGE SCALE GENOMIC DNA]</scope>
    <source>
        <strain evidence="3 4">DAOM 197198</strain>
    </source>
</reference>
<dbReference type="InterPro" id="IPR050167">
    <property type="entry name" value="Ser_Thr_protein_kinase"/>
</dbReference>
<keyword evidence="1" id="KW-0732">Signal</keyword>
<dbReference type="PROSITE" id="PS50011">
    <property type="entry name" value="PROTEIN_KINASE_DOM"/>
    <property type="match status" value="1"/>
</dbReference>
<reference evidence="3 4" key="1">
    <citation type="journal article" date="2013" name="Proc. Natl. Acad. Sci. U.S.A.">
        <title>Genome of an arbuscular mycorrhizal fungus provides insight into the oldest plant symbiosis.</title>
        <authorList>
            <person name="Tisserant E."/>
            <person name="Malbreil M."/>
            <person name="Kuo A."/>
            <person name="Kohler A."/>
            <person name="Symeonidi A."/>
            <person name="Balestrini R."/>
            <person name="Charron P."/>
            <person name="Duensing N."/>
            <person name="Frei Dit Frey N."/>
            <person name="Gianinazzi-Pearson V."/>
            <person name="Gilbert L.B."/>
            <person name="Handa Y."/>
            <person name="Herr J.R."/>
            <person name="Hijri M."/>
            <person name="Koul R."/>
            <person name="Kawaguchi M."/>
            <person name="Krajinski F."/>
            <person name="Lammers P.J."/>
            <person name="Masclaux F.G."/>
            <person name="Murat C."/>
            <person name="Morin E."/>
            <person name="Ndikumana S."/>
            <person name="Pagni M."/>
            <person name="Petitpierre D."/>
            <person name="Requena N."/>
            <person name="Rosikiewicz P."/>
            <person name="Riley R."/>
            <person name="Saito K."/>
            <person name="San Clemente H."/>
            <person name="Shapiro H."/>
            <person name="van Tuinen D."/>
            <person name="Becard G."/>
            <person name="Bonfante P."/>
            <person name="Paszkowski U."/>
            <person name="Shachar-Hill Y.Y."/>
            <person name="Tuskan G.A."/>
            <person name="Young P.W."/>
            <person name="Sanders I.R."/>
            <person name="Henrissat B."/>
            <person name="Rensing S.A."/>
            <person name="Grigoriev I.V."/>
            <person name="Corradi N."/>
            <person name="Roux C."/>
            <person name="Martin F."/>
        </authorList>
    </citation>
    <scope>NUCLEOTIDE SEQUENCE [LARGE SCALE GENOMIC DNA]</scope>
    <source>
        <strain evidence="3 4">DAOM 197198</strain>
    </source>
</reference>
<protein>
    <submittedName>
        <fullName evidence="3">Kinase-like domain-containing protein</fullName>
    </submittedName>
</protein>
<dbReference type="GO" id="GO:0007165">
    <property type="term" value="P:signal transduction"/>
    <property type="evidence" value="ECO:0007669"/>
    <property type="project" value="TreeGrafter"/>
</dbReference>
<evidence type="ECO:0000259" key="2">
    <source>
        <dbReference type="PROSITE" id="PS50011"/>
    </source>
</evidence>
<dbReference type="GO" id="GO:0005737">
    <property type="term" value="C:cytoplasm"/>
    <property type="evidence" value="ECO:0007669"/>
    <property type="project" value="TreeGrafter"/>
</dbReference>
<dbReference type="InterPro" id="IPR000719">
    <property type="entry name" value="Prot_kinase_dom"/>
</dbReference>
<dbReference type="SUPFAM" id="SSF56112">
    <property type="entry name" value="Protein kinase-like (PK-like)"/>
    <property type="match status" value="1"/>
</dbReference>
<accession>A0A2P4QZ53</accession>
<organism evidence="3 4">
    <name type="scientific">Rhizophagus irregularis (strain DAOM 181602 / DAOM 197198 / MUCL 43194)</name>
    <name type="common">Arbuscular mycorrhizal fungus</name>
    <name type="synonym">Glomus intraradices</name>
    <dbReference type="NCBI Taxonomy" id="747089"/>
    <lineage>
        <taxon>Eukaryota</taxon>
        <taxon>Fungi</taxon>
        <taxon>Fungi incertae sedis</taxon>
        <taxon>Mucoromycota</taxon>
        <taxon>Glomeromycotina</taxon>
        <taxon>Glomeromycetes</taxon>
        <taxon>Glomerales</taxon>
        <taxon>Glomeraceae</taxon>
        <taxon>Rhizophagus</taxon>
    </lineage>
</organism>
<dbReference type="InterPro" id="IPR001245">
    <property type="entry name" value="Ser-Thr/Tyr_kinase_cat_dom"/>
</dbReference>
<dbReference type="PANTHER" id="PTHR23257">
    <property type="entry name" value="SERINE-THREONINE PROTEIN KINASE"/>
    <property type="match status" value="1"/>
</dbReference>
<dbReference type="Pfam" id="PF07714">
    <property type="entry name" value="PK_Tyr_Ser-Thr"/>
    <property type="match status" value="1"/>
</dbReference>